<dbReference type="EMBL" id="CP046172">
    <property type="protein sequence ID" value="QIS09804.1"/>
    <property type="molecule type" value="Genomic_DNA"/>
</dbReference>
<name>A0A6G9Y9H8_9NOCA</name>
<evidence type="ECO:0000313" key="1">
    <source>
        <dbReference type="EMBL" id="QIS09804.1"/>
    </source>
</evidence>
<keyword evidence="2" id="KW-1185">Reference proteome</keyword>
<dbReference type="KEGG" id="nah:F5544_09520"/>
<accession>A0A6G9Y9H8</accession>
<reference evidence="1 2" key="1">
    <citation type="journal article" date="2019" name="ACS Chem. Biol.">
        <title>Identification and Mobilization of a Cryptic Antibiotic Biosynthesis Gene Locus from a Human-Pathogenic Nocardia Isolate.</title>
        <authorList>
            <person name="Herisse M."/>
            <person name="Ishida K."/>
            <person name="Porter J.L."/>
            <person name="Howden B."/>
            <person name="Hertweck C."/>
            <person name="Stinear T.P."/>
            <person name="Pidot S.J."/>
        </authorList>
    </citation>
    <scope>NUCLEOTIDE SEQUENCE [LARGE SCALE GENOMIC DNA]</scope>
    <source>
        <strain evidence="1 2">AUSMDU00012717</strain>
    </source>
</reference>
<dbReference type="AlphaFoldDB" id="A0A6G9Y9H8"/>
<dbReference type="Proteomes" id="UP000503540">
    <property type="component" value="Chromosome"/>
</dbReference>
<protein>
    <submittedName>
        <fullName evidence="1">Uncharacterized protein</fullName>
    </submittedName>
</protein>
<proteinExistence type="predicted"/>
<sequence>MTDLLTRFLAQADGAVEAVRTVEEVTTAQIAVLHSGFGRHRLRAHHIQTRRNLDGQFPHDRPEYRIAQPRIG</sequence>
<gene>
    <name evidence="1" type="ORF">F5544_09520</name>
</gene>
<evidence type="ECO:0000313" key="2">
    <source>
        <dbReference type="Proteomes" id="UP000503540"/>
    </source>
</evidence>
<organism evidence="1 2">
    <name type="scientific">Nocardia arthritidis</name>
    <dbReference type="NCBI Taxonomy" id="228602"/>
    <lineage>
        <taxon>Bacteria</taxon>
        <taxon>Bacillati</taxon>
        <taxon>Actinomycetota</taxon>
        <taxon>Actinomycetes</taxon>
        <taxon>Mycobacteriales</taxon>
        <taxon>Nocardiaceae</taxon>
        <taxon>Nocardia</taxon>
    </lineage>
</organism>
<dbReference type="RefSeq" id="WP_167472857.1">
    <property type="nucleotide sequence ID" value="NZ_CP046172.1"/>
</dbReference>